<protein>
    <submittedName>
        <fullName evidence="2">3-hydroxyacyl-ACP dehydratase FabZ family protein</fullName>
        <ecNumber evidence="2">4.2.1.-</ecNumber>
    </submittedName>
</protein>
<accession>A0ABV4U254</accession>
<organism evidence="2 3">
    <name type="scientific">Natronomicrosphaera hydrolytica</name>
    <dbReference type="NCBI Taxonomy" id="3242702"/>
    <lineage>
        <taxon>Bacteria</taxon>
        <taxon>Pseudomonadati</taxon>
        <taxon>Planctomycetota</taxon>
        <taxon>Phycisphaerae</taxon>
        <taxon>Phycisphaerales</taxon>
        <taxon>Phycisphaeraceae</taxon>
        <taxon>Natronomicrosphaera</taxon>
    </lineage>
</organism>
<comment type="caution">
    <text evidence="2">The sequence shown here is derived from an EMBL/GenBank/DDBJ whole genome shotgun (WGS) entry which is preliminary data.</text>
</comment>
<dbReference type="Gene3D" id="3.10.129.10">
    <property type="entry name" value="Hotdog Thioesterase"/>
    <property type="match status" value="1"/>
</dbReference>
<dbReference type="SUPFAM" id="SSF54637">
    <property type="entry name" value="Thioesterase/thiol ester dehydrase-isomerase"/>
    <property type="match status" value="1"/>
</dbReference>
<evidence type="ECO:0000256" key="1">
    <source>
        <dbReference type="ARBA" id="ARBA00023239"/>
    </source>
</evidence>
<dbReference type="PANTHER" id="PTHR30272:SF1">
    <property type="entry name" value="3-HYDROXYACYL-[ACYL-CARRIER-PROTEIN] DEHYDRATASE"/>
    <property type="match status" value="1"/>
</dbReference>
<gene>
    <name evidence="2" type="ORF">ACERK3_01315</name>
</gene>
<reference evidence="2 3" key="1">
    <citation type="submission" date="2024-08" db="EMBL/GenBank/DDBJ databases">
        <title>Whole-genome sequencing of halo(alkali)philic microorganisms from hypersaline lakes.</title>
        <authorList>
            <person name="Sorokin D.Y."/>
            <person name="Merkel A.Y."/>
            <person name="Messina E."/>
            <person name="Yakimov M."/>
        </authorList>
    </citation>
    <scope>NUCLEOTIDE SEQUENCE [LARGE SCALE GENOMIC DNA]</scope>
    <source>
        <strain evidence="2 3">AB-hyl4</strain>
    </source>
</reference>
<dbReference type="RefSeq" id="WP_425343847.1">
    <property type="nucleotide sequence ID" value="NZ_JBGUBD010000001.1"/>
</dbReference>
<dbReference type="EMBL" id="JBGUBD010000001">
    <property type="protein sequence ID" value="MFA9476922.1"/>
    <property type="molecule type" value="Genomic_DNA"/>
</dbReference>
<dbReference type="PANTHER" id="PTHR30272">
    <property type="entry name" value="3-HYDROXYACYL-[ACYL-CARRIER-PROTEIN] DEHYDRATASE"/>
    <property type="match status" value="1"/>
</dbReference>
<keyword evidence="1 2" id="KW-0456">Lyase</keyword>
<name>A0ABV4U254_9BACT</name>
<dbReference type="InterPro" id="IPR013114">
    <property type="entry name" value="FabA_FabZ"/>
</dbReference>
<dbReference type="InterPro" id="IPR029069">
    <property type="entry name" value="HotDog_dom_sf"/>
</dbReference>
<dbReference type="Pfam" id="PF07977">
    <property type="entry name" value="FabA"/>
    <property type="match status" value="1"/>
</dbReference>
<evidence type="ECO:0000313" key="2">
    <source>
        <dbReference type="EMBL" id="MFA9476922.1"/>
    </source>
</evidence>
<dbReference type="CDD" id="cd01288">
    <property type="entry name" value="FabZ"/>
    <property type="match status" value="1"/>
</dbReference>
<keyword evidence="3" id="KW-1185">Reference proteome</keyword>
<sequence>MRFELIDQVLERAPDRLTAIKNVTTAEEYLGDHFPGFPVLPGVMMLETLVQAARLLADAEATSPCESAWVVREVRNVRYGQMVRPGQTLEVEVTLRSRDDAGCEFQGKGTVAGQVAVQGRFRLAPLAERTQPGQG</sequence>
<dbReference type="EC" id="4.2.1.-" evidence="2"/>
<dbReference type="Proteomes" id="UP001575105">
    <property type="component" value="Unassembled WGS sequence"/>
</dbReference>
<proteinExistence type="predicted"/>
<dbReference type="GO" id="GO:0016829">
    <property type="term" value="F:lyase activity"/>
    <property type="evidence" value="ECO:0007669"/>
    <property type="project" value="UniProtKB-KW"/>
</dbReference>
<evidence type="ECO:0000313" key="3">
    <source>
        <dbReference type="Proteomes" id="UP001575105"/>
    </source>
</evidence>